<dbReference type="OMA" id="NMNPARV"/>
<dbReference type="PANTHER" id="PTHR12935">
    <property type="entry name" value="GAMMA-GLUTAMYLCYCLOTRANSFERASE"/>
    <property type="match status" value="1"/>
</dbReference>
<proteinExistence type="predicted"/>
<name>A7RR27_NEMVE</name>
<dbReference type="InterPro" id="IPR036568">
    <property type="entry name" value="GGCT-like_sf"/>
</dbReference>
<dbReference type="InterPro" id="IPR017939">
    <property type="entry name" value="G-Glutamylcylcotransferase"/>
</dbReference>
<dbReference type="OrthoDB" id="2924818at2759"/>
<evidence type="ECO:0000313" key="4">
    <source>
        <dbReference type="Proteomes" id="UP000001593"/>
    </source>
</evidence>
<dbReference type="PANTHER" id="PTHR12935:SF0">
    <property type="entry name" value="GAMMA-GLUTAMYLCYCLOTRANSFERASE"/>
    <property type="match status" value="1"/>
</dbReference>
<dbReference type="GO" id="GO:0003839">
    <property type="term" value="F:gamma-glutamylcyclotransferase activity"/>
    <property type="evidence" value="ECO:0000318"/>
    <property type="project" value="GO_Central"/>
</dbReference>
<dbReference type="InterPro" id="IPR013024">
    <property type="entry name" value="GGCT-like"/>
</dbReference>
<reference evidence="3 4" key="1">
    <citation type="journal article" date="2007" name="Science">
        <title>Sea anemone genome reveals ancestral eumetazoan gene repertoire and genomic organization.</title>
        <authorList>
            <person name="Putnam N.H."/>
            <person name="Srivastava M."/>
            <person name="Hellsten U."/>
            <person name="Dirks B."/>
            <person name="Chapman J."/>
            <person name="Salamov A."/>
            <person name="Terry A."/>
            <person name="Shapiro H."/>
            <person name="Lindquist E."/>
            <person name="Kapitonov V.V."/>
            <person name="Jurka J."/>
            <person name="Genikhovich G."/>
            <person name="Grigoriev I.V."/>
            <person name="Lucas S.M."/>
            <person name="Steele R.E."/>
            <person name="Finnerty J.R."/>
            <person name="Technau U."/>
            <person name="Martindale M.Q."/>
            <person name="Rokhsar D.S."/>
        </authorList>
    </citation>
    <scope>NUCLEOTIDE SEQUENCE [LARGE SCALE GENOMIC DNA]</scope>
    <source>
        <strain evidence="4">CH2 X CH6</strain>
    </source>
</reference>
<protein>
    <recommendedName>
        <fullName evidence="1">gamma-glutamylcyclotransferase</fullName>
        <ecNumber evidence="1">4.3.2.9</ecNumber>
    </recommendedName>
</protein>
<evidence type="ECO:0000313" key="3">
    <source>
        <dbReference type="EMBL" id="EDO46039.1"/>
    </source>
</evidence>
<accession>A7RR27</accession>
<dbReference type="STRING" id="45351.A7RR27"/>
<organism evidence="3 4">
    <name type="scientific">Nematostella vectensis</name>
    <name type="common">Starlet sea anemone</name>
    <dbReference type="NCBI Taxonomy" id="45351"/>
    <lineage>
        <taxon>Eukaryota</taxon>
        <taxon>Metazoa</taxon>
        <taxon>Cnidaria</taxon>
        <taxon>Anthozoa</taxon>
        <taxon>Hexacorallia</taxon>
        <taxon>Actiniaria</taxon>
        <taxon>Edwardsiidae</taxon>
        <taxon>Nematostella</taxon>
    </lineage>
</organism>
<evidence type="ECO:0000256" key="2">
    <source>
        <dbReference type="ARBA" id="ARBA00023239"/>
    </source>
</evidence>
<dbReference type="CDD" id="cd06661">
    <property type="entry name" value="GGCT_like"/>
    <property type="match status" value="1"/>
</dbReference>
<keyword evidence="4" id="KW-1185">Reference proteome</keyword>
<dbReference type="InParanoid" id="A7RR27"/>
<dbReference type="Pfam" id="PF13772">
    <property type="entry name" value="AIG2_2"/>
    <property type="match status" value="1"/>
</dbReference>
<dbReference type="EMBL" id="DS469530">
    <property type="protein sequence ID" value="EDO46039.1"/>
    <property type="molecule type" value="Genomic_DNA"/>
</dbReference>
<dbReference type="Gene3D" id="3.10.490.10">
    <property type="entry name" value="Gamma-glutamyl cyclotransferase-like"/>
    <property type="match status" value="1"/>
</dbReference>
<evidence type="ECO:0000256" key="1">
    <source>
        <dbReference type="ARBA" id="ARBA00012346"/>
    </source>
</evidence>
<keyword evidence="2" id="KW-0456">Lyase</keyword>
<gene>
    <name evidence="3" type="ORF">NEMVEDRAFT_v1g200847</name>
</gene>
<dbReference type="EC" id="4.3.2.9" evidence="1"/>
<sequence length="140" mass="16296">MNQDRMIERKAFFTKRQHAKLDGYKLGFYFNNGTGFGSASIVREPKSVVHGALYTLEKGGLEKLDKFEWVDREGYRRVQVTVELDSGEKVECTAYIATEKFFQEGLIPSRTYLNHLLKGKDLLPVEYYKYLENHEYGEPI</sequence>
<dbReference type="SUPFAM" id="SSF110857">
    <property type="entry name" value="Gamma-glutamyl cyclotransferase-like"/>
    <property type="match status" value="1"/>
</dbReference>
<dbReference type="PhylomeDB" id="A7RR27"/>
<dbReference type="KEGG" id="nve:5518185"/>
<dbReference type="AlphaFoldDB" id="A7RR27"/>
<dbReference type="Proteomes" id="UP000001593">
    <property type="component" value="Unassembled WGS sequence"/>
</dbReference>
<dbReference type="HOGENOM" id="CLU_048475_6_1_1"/>